<gene>
    <name evidence="2" type="primary">spxH</name>
    <name evidence="3" type="ORF">JCM9152_4238</name>
</gene>
<evidence type="ECO:0000313" key="4">
    <source>
        <dbReference type="Proteomes" id="UP000018895"/>
    </source>
</evidence>
<sequence>MNRKDTTTTCDQLLGICGLDPNEKHHVKKHKPIEIYTFIDPLCADCWAFEPILKKLQIQYSRYFRIRILVAGRLEAWNACKKTEKGLTKTKQEIAKIWEDIASKSGMSCDGDFWLEHDLNSPYLASVAIKAAELQGPHAGKRFLRKMREALFLEKQDITNQQVLLKCAEQAKLDLIEFKQDLTSKNALEALQSDVHTTHEMGVDVVPTFVFFNVDNEEDGIKITGKYPYHVYEGILEDLLGFKPEANSMISLEEFLQLYGFVSTIEVAVVFNLTEQEAEKKLKALMLQQKVESVPVKYGMFWRTLN</sequence>
<dbReference type="EMBL" id="BAUU01000045">
    <property type="protein sequence ID" value="GAE32691.1"/>
    <property type="molecule type" value="Genomic_DNA"/>
</dbReference>
<dbReference type="PANTHER" id="PTHR13887">
    <property type="entry name" value="GLUTATHIONE S-TRANSFERASE KAPPA"/>
    <property type="match status" value="1"/>
</dbReference>
<comment type="subunit">
    <text evidence="2">Interacts with Spx.</text>
</comment>
<comment type="caution">
    <text evidence="3">The sequence shown here is derived from an EMBL/GenBank/DDBJ whole genome shotgun (WGS) entry which is preliminary data.</text>
</comment>
<dbReference type="InterPro" id="IPR046404">
    <property type="entry name" value="Adapter_SpxH"/>
</dbReference>
<dbReference type="PANTHER" id="PTHR13887:SF47">
    <property type="entry name" value="CLPXP ADAPTER PROTEIN SPXH"/>
    <property type="match status" value="1"/>
</dbReference>
<dbReference type="Pfam" id="PF13743">
    <property type="entry name" value="Thioredoxin_5"/>
    <property type="match status" value="1"/>
</dbReference>
<dbReference type="STRING" id="1236971.JCM9152_4238"/>
<protein>
    <recommendedName>
        <fullName evidence="2">ClpXP adapter protein SpxH</fullName>
    </recommendedName>
</protein>
<dbReference type="AlphaFoldDB" id="W4QKR7"/>
<keyword evidence="1 2" id="KW-0963">Cytoplasm</keyword>
<keyword evidence="3" id="KW-0418">Kinase</keyword>
<keyword evidence="3" id="KW-0808">Transferase</keyword>
<dbReference type="CDD" id="cd03025">
    <property type="entry name" value="DsbA_FrnE_like"/>
    <property type="match status" value="1"/>
</dbReference>
<comment type="similarity">
    <text evidence="2">Belongs to the SpxH family.</text>
</comment>
<dbReference type="Gene3D" id="3.40.30.10">
    <property type="entry name" value="Glutaredoxin"/>
    <property type="match status" value="1"/>
</dbReference>
<dbReference type="Gene3D" id="1.10.472.60">
    <property type="entry name" value="putative protein disulfide isomerase domain"/>
    <property type="match status" value="1"/>
</dbReference>
<dbReference type="HAMAP" id="MF_02245">
    <property type="entry name" value="Adapter_SpxH"/>
    <property type="match status" value="1"/>
</dbReference>
<evidence type="ECO:0000256" key="2">
    <source>
        <dbReference type="HAMAP-Rule" id="MF_02245"/>
    </source>
</evidence>
<keyword evidence="4" id="KW-1185">Reference proteome</keyword>
<dbReference type="InterPro" id="IPR036249">
    <property type="entry name" value="Thioredoxin-like_sf"/>
</dbReference>
<name>W4QKR7_9BACI</name>
<comment type="function">
    <text evidence="2">Adapter protein required for efficient degradation of Spx by ClpXP under non-stress conditions. Interaction with Spx stabilizes Spx and exposes the C-terminus of Spx for recognition and proteolysis by ClpXP.</text>
</comment>
<dbReference type="GO" id="GO:0016301">
    <property type="term" value="F:kinase activity"/>
    <property type="evidence" value="ECO:0007669"/>
    <property type="project" value="UniProtKB-KW"/>
</dbReference>
<evidence type="ECO:0000313" key="3">
    <source>
        <dbReference type="EMBL" id="GAE32691.1"/>
    </source>
</evidence>
<organism evidence="3 4">
    <name type="scientific">Halalkalibacter hemicellulosilyticusJCM 9152</name>
    <dbReference type="NCBI Taxonomy" id="1236971"/>
    <lineage>
        <taxon>Bacteria</taxon>
        <taxon>Bacillati</taxon>
        <taxon>Bacillota</taxon>
        <taxon>Bacilli</taxon>
        <taxon>Bacillales</taxon>
        <taxon>Bacillaceae</taxon>
        <taxon>Halalkalibacter</taxon>
    </lineage>
</organism>
<proteinExistence type="inferred from homology"/>
<dbReference type="SUPFAM" id="SSF52833">
    <property type="entry name" value="Thioredoxin-like"/>
    <property type="match status" value="1"/>
</dbReference>
<dbReference type="OrthoDB" id="9813770at2"/>
<dbReference type="Proteomes" id="UP000018895">
    <property type="component" value="Unassembled WGS sequence"/>
</dbReference>
<dbReference type="RefSeq" id="WP_035347134.1">
    <property type="nucleotide sequence ID" value="NZ_BAUU01000045.1"/>
</dbReference>
<accession>W4QKR7</accession>
<evidence type="ECO:0000256" key="1">
    <source>
        <dbReference type="ARBA" id="ARBA00022490"/>
    </source>
</evidence>
<comment type="subcellular location">
    <subcellularLocation>
        <location evidence="2">Cytoplasm</location>
    </subcellularLocation>
</comment>
<dbReference type="GO" id="GO:0005737">
    <property type="term" value="C:cytoplasm"/>
    <property type="evidence" value="ECO:0007669"/>
    <property type="project" value="UniProtKB-SubCell"/>
</dbReference>
<reference evidence="3" key="1">
    <citation type="journal article" date="2014" name="Genome Announc.">
        <title>Draft Genome Sequences of Three Alkaliphilic Bacillus Strains, Bacillus wakoensis JCM 9140T, Bacillus akibai JCM 9157T, and Bacillus hemicellulosilyticus JCM 9152T.</title>
        <authorList>
            <person name="Yuki M."/>
            <person name="Oshima K."/>
            <person name="Suda W."/>
            <person name="Oshida Y."/>
            <person name="Kitamura K."/>
            <person name="Iida T."/>
            <person name="Hattori M."/>
            <person name="Ohkuma M."/>
        </authorList>
    </citation>
    <scope>NUCLEOTIDE SEQUENCE [LARGE SCALE GENOMIC DNA]</scope>
    <source>
        <strain evidence="3">JCM 9152</strain>
    </source>
</reference>